<dbReference type="Proteomes" id="UP001501570">
    <property type="component" value="Unassembled WGS sequence"/>
</dbReference>
<evidence type="ECO:0000256" key="1">
    <source>
        <dbReference type="SAM" id="MobiDB-lite"/>
    </source>
</evidence>
<feature type="compositionally biased region" description="Low complexity" evidence="1">
    <location>
        <begin position="10"/>
        <end position="26"/>
    </location>
</feature>
<gene>
    <name evidence="2" type="ORF">GCM10023322_18780</name>
</gene>
<proteinExistence type="predicted"/>
<sequence length="92" mass="9612">MRDPVAPGTAQAGVAQSHVQGQQHQQGLERPVAPPAQARHRPESAADPEEDLVEQFDGGEQSQAGEDDEGELDHGVVHECDATEPVAAARGG</sequence>
<evidence type="ECO:0000313" key="3">
    <source>
        <dbReference type="Proteomes" id="UP001501570"/>
    </source>
</evidence>
<protein>
    <submittedName>
        <fullName evidence="2">Uncharacterized protein</fullName>
    </submittedName>
</protein>
<organism evidence="2 3">
    <name type="scientific">Rugosimonospora acidiphila</name>
    <dbReference type="NCBI Taxonomy" id="556531"/>
    <lineage>
        <taxon>Bacteria</taxon>
        <taxon>Bacillati</taxon>
        <taxon>Actinomycetota</taxon>
        <taxon>Actinomycetes</taxon>
        <taxon>Micromonosporales</taxon>
        <taxon>Micromonosporaceae</taxon>
        <taxon>Rugosimonospora</taxon>
    </lineage>
</organism>
<accession>A0ABP9RQ82</accession>
<name>A0ABP9RQ82_9ACTN</name>
<comment type="caution">
    <text evidence="2">The sequence shown here is derived from an EMBL/GenBank/DDBJ whole genome shotgun (WGS) entry which is preliminary data.</text>
</comment>
<feature type="region of interest" description="Disordered" evidence="1">
    <location>
        <begin position="1"/>
        <end position="92"/>
    </location>
</feature>
<keyword evidence="3" id="KW-1185">Reference proteome</keyword>
<evidence type="ECO:0000313" key="2">
    <source>
        <dbReference type="EMBL" id="GAA5182228.1"/>
    </source>
</evidence>
<reference evidence="3" key="1">
    <citation type="journal article" date="2019" name="Int. J. Syst. Evol. Microbiol.">
        <title>The Global Catalogue of Microorganisms (GCM) 10K type strain sequencing project: providing services to taxonomists for standard genome sequencing and annotation.</title>
        <authorList>
            <consortium name="The Broad Institute Genomics Platform"/>
            <consortium name="The Broad Institute Genome Sequencing Center for Infectious Disease"/>
            <person name="Wu L."/>
            <person name="Ma J."/>
        </authorList>
    </citation>
    <scope>NUCLEOTIDE SEQUENCE [LARGE SCALE GENOMIC DNA]</scope>
    <source>
        <strain evidence="3">JCM 18304</strain>
    </source>
</reference>
<dbReference type="EMBL" id="BAABJQ010000004">
    <property type="protein sequence ID" value="GAA5182228.1"/>
    <property type="molecule type" value="Genomic_DNA"/>
</dbReference>
<feature type="compositionally biased region" description="Basic and acidic residues" evidence="1">
    <location>
        <begin position="72"/>
        <end position="81"/>
    </location>
</feature>